<keyword evidence="2" id="KW-1185">Reference proteome</keyword>
<protein>
    <submittedName>
        <fullName evidence="1">Uncharacterized protein</fullName>
    </submittedName>
</protein>
<organism evidence="1 2">
    <name type="scientific">Caerostris darwini</name>
    <dbReference type="NCBI Taxonomy" id="1538125"/>
    <lineage>
        <taxon>Eukaryota</taxon>
        <taxon>Metazoa</taxon>
        <taxon>Ecdysozoa</taxon>
        <taxon>Arthropoda</taxon>
        <taxon>Chelicerata</taxon>
        <taxon>Arachnida</taxon>
        <taxon>Araneae</taxon>
        <taxon>Araneomorphae</taxon>
        <taxon>Entelegynae</taxon>
        <taxon>Araneoidea</taxon>
        <taxon>Araneidae</taxon>
        <taxon>Caerostris</taxon>
    </lineage>
</organism>
<accession>A0AAV4S156</accession>
<sequence>GYEIVEDPPHPLEQKKRKEDLTRFFDASLLQHSCHLFQLVRIESPLPCQMRWRHE</sequence>
<dbReference type="Proteomes" id="UP001054837">
    <property type="component" value="Unassembled WGS sequence"/>
</dbReference>
<gene>
    <name evidence="1" type="ORF">CDAR_52201</name>
</gene>
<dbReference type="AlphaFoldDB" id="A0AAV4S156"/>
<feature type="non-terminal residue" evidence="1">
    <location>
        <position position="1"/>
    </location>
</feature>
<reference evidence="1 2" key="1">
    <citation type="submission" date="2021-06" db="EMBL/GenBank/DDBJ databases">
        <title>Caerostris darwini draft genome.</title>
        <authorList>
            <person name="Kono N."/>
            <person name="Arakawa K."/>
        </authorList>
    </citation>
    <scope>NUCLEOTIDE SEQUENCE [LARGE SCALE GENOMIC DNA]</scope>
</reference>
<evidence type="ECO:0000313" key="1">
    <source>
        <dbReference type="EMBL" id="GIY26270.1"/>
    </source>
</evidence>
<evidence type="ECO:0000313" key="2">
    <source>
        <dbReference type="Proteomes" id="UP001054837"/>
    </source>
</evidence>
<proteinExistence type="predicted"/>
<name>A0AAV4S156_9ARAC</name>
<dbReference type="EMBL" id="BPLQ01006931">
    <property type="protein sequence ID" value="GIY26270.1"/>
    <property type="molecule type" value="Genomic_DNA"/>
</dbReference>
<comment type="caution">
    <text evidence="1">The sequence shown here is derived from an EMBL/GenBank/DDBJ whole genome shotgun (WGS) entry which is preliminary data.</text>
</comment>